<keyword evidence="2" id="KW-0238">DNA-binding</keyword>
<dbReference type="Gene3D" id="1.20.58.1000">
    <property type="entry name" value="Metal-sensitive repressor, helix protomer"/>
    <property type="match status" value="1"/>
</dbReference>
<dbReference type="GO" id="GO:0003677">
    <property type="term" value="F:DNA binding"/>
    <property type="evidence" value="ECO:0007669"/>
    <property type="project" value="UniProtKB-KW"/>
</dbReference>
<sequence length="104" mass="11507">MSSDASESCCTDSALKTVQPHKRQLLQRLKRVEGQVRGIANMVEADRYCVDVLTQVQAARAALDAVSLQIMQDHLRGCVQKAVQQGEGERVIQEMVGLLAKWRG</sequence>
<evidence type="ECO:0000256" key="1">
    <source>
        <dbReference type="ARBA" id="ARBA00005260"/>
    </source>
</evidence>
<organism evidence="2 3">
    <name type="scientific">Chitinivorax tropicus</name>
    <dbReference type="NCBI Taxonomy" id="714531"/>
    <lineage>
        <taxon>Bacteria</taxon>
        <taxon>Pseudomonadati</taxon>
        <taxon>Pseudomonadota</taxon>
        <taxon>Betaproteobacteria</taxon>
        <taxon>Chitinivorax</taxon>
    </lineage>
</organism>
<dbReference type="InterPro" id="IPR003735">
    <property type="entry name" value="Metal_Tscrpt_repr"/>
</dbReference>
<dbReference type="CDD" id="cd10148">
    <property type="entry name" value="CsoR-like_DUF156"/>
    <property type="match status" value="1"/>
</dbReference>
<dbReference type="InterPro" id="IPR038390">
    <property type="entry name" value="Metal_Tscrpt_repr_sf"/>
</dbReference>
<dbReference type="AlphaFoldDB" id="A0A840MQX4"/>
<dbReference type="GO" id="GO:0046872">
    <property type="term" value="F:metal ion binding"/>
    <property type="evidence" value="ECO:0007669"/>
    <property type="project" value="InterPro"/>
</dbReference>
<dbReference type="PANTHER" id="PTHR33677:SF3">
    <property type="entry name" value="COPPER-SENSING TRANSCRIPTIONAL REPRESSOR RICR"/>
    <property type="match status" value="1"/>
</dbReference>
<dbReference type="Proteomes" id="UP000575898">
    <property type="component" value="Unassembled WGS sequence"/>
</dbReference>
<reference evidence="2 3" key="1">
    <citation type="submission" date="2020-08" db="EMBL/GenBank/DDBJ databases">
        <title>Genomic Encyclopedia of Type Strains, Phase IV (KMG-IV): sequencing the most valuable type-strain genomes for metagenomic binning, comparative biology and taxonomic classification.</title>
        <authorList>
            <person name="Goeker M."/>
        </authorList>
    </citation>
    <scope>NUCLEOTIDE SEQUENCE [LARGE SCALE GENOMIC DNA]</scope>
    <source>
        <strain evidence="2 3">DSM 27165</strain>
    </source>
</reference>
<evidence type="ECO:0000313" key="3">
    <source>
        <dbReference type="Proteomes" id="UP000575898"/>
    </source>
</evidence>
<proteinExistence type="inferred from homology"/>
<comment type="similarity">
    <text evidence="1">Belongs to the FrmR/RcnR family.</text>
</comment>
<dbReference type="GO" id="GO:0045892">
    <property type="term" value="P:negative regulation of DNA-templated transcription"/>
    <property type="evidence" value="ECO:0007669"/>
    <property type="project" value="UniProtKB-ARBA"/>
</dbReference>
<name>A0A840MQX4_9PROT</name>
<comment type="caution">
    <text evidence="2">The sequence shown here is derived from an EMBL/GenBank/DDBJ whole genome shotgun (WGS) entry which is preliminary data.</text>
</comment>
<accession>A0A840MQX4</accession>
<dbReference type="EMBL" id="JACHHY010000017">
    <property type="protein sequence ID" value="MBB5019497.1"/>
    <property type="molecule type" value="Genomic_DNA"/>
</dbReference>
<protein>
    <submittedName>
        <fullName evidence="2">DNA-binding FrmR family transcriptional regulator</fullName>
    </submittedName>
</protein>
<dbReference type="RefSeq" id="WP_184040475.1">
    <property type="nucleotide sequence ID" value="NZ_JACHHY010000017.1"/>
</dbReference>
<dbReference type="PANTHER" id="PTHR33677">
    <property type="entry name" value="TRANSCRIPTIONAL REPRESSOR FRMR-RELATED"/>
    <property type="match status" value="1"/>
</dbReference>
<gene>
    <name evidence="2" type="ORF">HNQ59_002799</name>
</gene>
<evidence type="ECO:0000313" key="2">
    <source>
        <dbReference type="EMBL" id="MBB5019497.1"/>
    </source>
</evidence>
<dbReference type="Pfam" id="PF02583">
    <property type="entry name" value="Trns_repr_metal"/>
    <property type="match status" value="1"/>
</dbReference>
<keyword evidence="3" id="KW-1185">Reference proteome</keyword>